<dbReference type="KEGG" id="mlr:MELLADRAFT_60651"/>
<dbReference type="Proteomes" id="UP000001072">
    <property type="component" value="Unassembled WGS sequence"/>
</dbReference>
<evidence type="ECO:0000313" key="2">
    <source>
        <dbReference type="EMBL" id="EGG10279.1"/>
    </source>
</evidence>
<feature type="compositionally biased region" description="Basic and acidic residues" evidence="1">
    <location>
        <begin position="57"/>
        <end position="71"/>
    </location>
</feature>
<feature type="region of interest" description="Disordered" evidence="1">
    <location>
        <begin position="1"/>
        <end position="97"/>
    </location>
</feature>
<protein>
    <submittedName>
        <fullName evidence="2">Uncharacterized protein</fullName>
    </submittedName>
</protein>
<dbReference type="GeneID" id="18929579"/>
<organism evidence="3">
    <name type="scientific">Melampsora larici-populina (strain 98AG31 / pathotype 3-4-7)</name>
    <name type="common">Poplar leaf rust fungus</name>
    <dbReference type="NCBI Taxonomy" id="747676"/>
    <lineage>
        <taxon>Eukaryota</taxon>
        <taxon>Fungi</taxon>
        <taxon>Dikarya</taxon>
        <taxon>Basidiomycota</taxon>
        <taxon>Pucciniomycotina</taxon>
        <taxon>Pucciniomycetes</taxon>
        <taxon>Pucciniales</taxon>
        <taxon>Melampsoraceae</taxon>
        <taxon>Melampsora</taxon>
    </lineage>
</organism>
<evidence type="ECO:0000313" key="3">
    <source>
        <dbReference type="Proteomes" id="UP000001072"/>
    </source>
</evidence>
<dbReference type="EMBL" id="GL883095">
    <property type="protein sequence ID" value="EGG10279.1"/>
    <property type="molecule type" value="Genomic_DNA"/>
</dbReference>
<dbReference type="RefSeq" id="XP_007406580.1">
    <property type="nucleotide sequence ID" value="XM_007406518.1"/>
</dbReference>
<dbReference type="VEuPathDB" id="FungiDB:MELLADRAFT_60651"/>
<dbReference type="AlphaFoldDB" id="F4RBU8"/>
<dbReference type="OrthoDB" id="10469946at2759"/>
<feature type="region of interest" description="Disordered" evidence="1">
    <location>
        <begin position="135"/>
        <end position="162"/>
    </location>
</feature>
<keyword evidence="3" id="KW-1185">Reference proteome</keyword>
<gene>
    <name evidence="2" type="ORF">MELLADRAFT_60651</name>
</gene>
<name>F4RBU8_MELLP</name>
<dbReference type="InParanoid" id="F4RBU8"/>
<evidence type="ECO:0000256" key="1">
    <source>
        <dbReference type="SAM" id="MobiDB-lite"/>
    </source>
</evidence>
<accession>F4RBU8</accession>
<dbReference type="HOGENOM" id="CLU_474937_0_0_1"/>
<proteinExistence type="predicted"/>
<feature type="compositionally biased region" description="Basic and acidic residues" evidence="1">
    <location>
        <begin position="1"/>
        <end position="19"/>
    </location>
</feature>
<reference evidence="3" key="1">
    <citation type="journal article" date="2011" name="Proc. Natl. Acad. Sci. U.S.A.">
        <title>Obligate biotrophy features unraveled by the genomic analysis of rust fungi.</title>
        <authorList>
            <person name="Duplessis S."/>
            <person name="Cuomo C.A."/>
            <person name="Lin Y.-C."/>
            <person name="Aerts A."/>
            <person name="Tisserant E."/>
            <person name="Veneault-Fourrey C."/>
            <person name="Joly D.L."/>
            <person name="Hacquard S."/>
            <person name="Amselem J."/>
            <person name="Cantarel B.L."/>
            <person name="Chiu R."/>
            <person name="Coutinho P.M."/>
            <person name="Feau N."/>
            <person name="Field M."/>
            <person name="Frey P."/>
            <person name="Gelhaye E."/>
            <person name="Goldberg J."/>
            <person name="Grabherr M.G."/>
            <person name="Kodira C.D."/>
            <person name="Kohler A."/>
            <person name="Kuees U."/>
            <person name="Lindquist E.A."/>
            <person name="Lucas S.M."/>
            <person name="Mago R."/>
            <person name="Mauceli E."/>
            <person name="Morin E."/>
            <person name="Murat C."/>
            <person name="Pangilinan J.L."/>
            <person name="Park R."/>
            <person name="Pearson M."/>
            <person name="Quesneville H."/>
            <person name="Rouhier N."/>
            <person name="Sakthikumar S."/>
            <person name="Salamov A.A."/>
            <person name="Schmutz J."/>
            <person name="Selles B."/>
            <person name="Shapiro H."/>
            <person name="Tanguay P."/>
            <person name="Tuskan G.A."/>
            <person name="Henrissat B."/>
            <person name="Van de Peer Y."/>
            <person name="Rouze P."/>
            <person name="Ellis J.G."/>
            <person name="Dodds P.N."/>
            <person name="Schein J.E."/>
            <person name="Zhong S."/>
            <person name="Hamelin R.C."/>
            <person name="Grigoriev I.V."/>
            <person name="Szabo L.J."/>
            <person name="Martin F."/>
        </authorList>
    </citation>
    <scope>NUCLEOTIDE SEQUENCE [LARGE SCALE GENOMIC DNA]</scope>
    <source>
        <strain evidence="3">98AG31 / pathotype 3-4-7</strain>
    </source>
</reference>
<sequence length="574" mass="65731">MMEERERGTSAEAFPKIDVDSGTSENLKEFGGTPWETLNHESLVMDSPESESIPEEIPQKENKTNEMKAEEQLENLEATSKDSPTIHHFSSEVDREGQKIETTDEEMNDRPLSPIGGTEALENAIPLRTPRRTQIQPTAKKGEKGVKSKKGKASKKATTTNRETKVVSQINALVKGEKIINEEQMDYSGLSLTVVLRKVLHAENRTFGLRVDLGEAAIEYLNHCQEDGQGIIEAMEVIRDTFWNYDEGCMRSFSIMLKYNAHNVVERWELFENVHPARTRNICKLLRADEPMPSFEDETKQNWNVLSAELHLLKGDAKNPKENEEKLKWLFVGTFETRLATFNLMVNTNLFQESNFLKRVLKEGAHKEGVCLPVLARISEVLELSSTKVNWDSLSKDQIENKAKQLIEIMQGKVTLHDGEVIEVNRGIWMNQYTRYYLTCPSTFISKLFNMRFKKLAILADRKYGSPSNGNTMNYADITLGDQLVAIHVQLDLEDIRLLKAHFARQKSSKECSSKAYVGRWNDYVPGLLKDLVMSFQQYLDTLGHRVQDLEAWILHYKRVCKPEDAQFFRKGFN</sequence>